<sequence length="216" mass="24755">MDHRCWRKTEQVLTVQSRCCLGEVGICSGEQQGKLLQEPKARVCWLWLYKSGFELGTVGRNTLGSLEIQEQQIFYCIYQKYATKMFLEITGRFCNFQKPENLLQVTKAIKVQNLNANLVSALAPSFEKPPYHEREEKEGANTQAEVQKKKGLQLISQNRVISGQLAGQVALKECLIYSVYKANLIVNQSNNLIMWISELQGISYYRVPRRATFQLP</sequence>
<accession>A0AAD4Y441</accession>
<keyword evidence="2" id="KW-1185">Reference proteome</keyword>
<protein>
    <submittedName>
        <fullName evidence="1">Uncharacterized protein</fullName>
    </submittedName>
</protein>
<comment type="caution">
    <text evidence="1">The sequence shown here is derived from an EMBL/GenBank/DDBJ whole genome shotgun (WGS) entry which is preliminary data.</text>
</comment>
<dbReference type="Proteomes" id="UP001214576">
    <property type="component" value="Unassembled WGS sequence"/>
</dbReference>
<dbReference type="AlphaFoldDB" id="A0AAD4Y441"/>
<gene>
    <name evidence="1" type="ORF">MG293_017069</name>
</gene>
<name>A0AAD4Y441_OVIAM</name>
<dbReference type="EMBL" id="JAKZEL010000021">
    <property type="protein sequence ID" value="KAI4532661.1"/>
    <property type="molecule type" value="Genomic_DNA"/>
</dbReference>
<evidence type="ECO:0000313" key="2">
    <source>
        <dbReference type="Proteomes" id="UP001214576"/>
    </source>
</evidence>
<reference evidence="1" key="1">
    <citation type="submission" date="2022-03" db="EMBL/GenBank/DDBJ databases">
        <title>Genomic analyses of argali, domestic sheep and their hybrids provide insights into chromosomal evolution, heterosis and genetic basis of agronomic traits.</title>
        <authorList>
            <person name="Li M."/>
        </authorList>
    </citation>
    <scope>NUCLEOTIDE SEQUENCE</scope>
    <source>
        <strain evidence="1">CAU-MHL-2022a</strain>
        <tissue evidence="1">Skin</tissue>
    </source>
</reference>
<evidence type="ECO:0000313" key="1">
    <source>
        <dbReference type="EMBL" id="KAI4532661.1"/>
    </source>
</evidence>
<proteinExistence type="predicted"/>
<organism evidence="1 2">
    <name type="scientific">Ovis ammon polii</name>
    <dbReference type="NCBI Taxonomy" id="230172"/>
    <lineage>
        <taxon>Eukaryota</taxon>
        <taxon>Metazoa</taxon>
        <taxon>Chordata</taxon>
        <taxon>Craniata</taxon>
        <taxon>Vertebrata</taxon>
        <taxon>Euteleostomi</taxon>
        <taxon>Mammalia</taxon>
        <taxon>Eutheria</taxon>
        <taxon>Laurasiatheria</taxon>
        <taxon>Artiodactyla</taxon>
        <taxon>Ruminantia</taxon>
        <taxon>Pecora</taxon>
        <taxon>Bovidae</taxon>
        <taxon>Caprinae</taxon>
        <taxon>Ovis</taxon>
    </lineage>
</organism>